<sequence length="657" mass="75050">MDKPLNNSTDNVLNQGSPHKKRKIDPLSEVDPYDDVYYKSYIPGRHNKLDSLVRLRRASDEKEAQISKLNGIIMTLKTQRSNIECENYNLEDELIEVKQQLKTIQDQIEELAYHEQQSLSEIDTKYDITVKEMKLQNDEEIQKYTDDITSKIESIITEVQKSNMKLRDELVQECDDLRSKIKSQVLELEQGKSGIREDSQKRLITLENNLDEKIQTTNKDIIDVIEKITDQKKTNEILTKKKEAVFSETVVLETSLSKLMDKFKGKEDEITVLKNKITDLETQIKQSEENIVTKSKQTETRKQLIKNQFQILQDSEIERRHLHNKVQTLKGNVRVYCRIRPPPLNITAGQLISLEYPENLEGGQSVKVAKDSSSYEFSFDKVFTPSSKNPEIFEELAQLVQSSLDGYNVCVFAYGQTGSGKTWTMSHPEDGMIPLTIEKIFQDIEELKKSNWEYTVEGQCIEIYNDNIVDLMATSQQKYEIKHDDINGRTRISNLTSAKLESSQDALDMFAKSSIKRSTASTNSNERSSRSHSIFILNISGYNSKSGTKCEGCLNLIDLAGSERLNNSQVKGDRLKETQHINKSLSSLGDVIYSLSQNGAHIPYRNSKLTYLLKHSLGGDSKTLMFVNISPSLQNFGESLNSFRFATKVNNTKQGRR</sequence>
<evidence type="ECO:0000313" key="1">
    <source>
        <dbReference type="EMBL" id="CAH6721978.1"/>
    </source>
</evidence>
<reference evidence="1" key="1">
    <citation type="submission" date="2022-06" db="EMBL/GenBank/DDBJ databases">
        <authorList>
            <person name="Legras J.-L."/>
            <person name="Devillers H."/>
            <person name="Grondin C."/>
        </authorList>
    </citation>
    <scope>NUCLEOTIDE SEQUENCE</scope>
    <source>
        <strain evidence="1">CLIB 1444</strain>
    </source>
</reference>
<accession>A0ACA9YBA3</accession>
<gene>
    <name evidence="1" type="ORF">CLIB1444_07S06744</name>
</gene>
<evidence type="ECO:0000313" key="2">
    <source>
        <dbReference type="Proteomes" id="UP001152531"/>
    </source>
</evidence>
<protein>
    <submittedName>
        <fullName evidence="1">Kinesin-like protein Kar3p</fullName>
    </submittedName>
</protein>
<dbReference type="EMBL" id="CALSDN010000007">
    <property type="protein sequence ID" value="CAH6721978.1"/>
    <property type="molecule type" value="Genomic_DNA"/>
</dbReference>
<proteinExistence type="predicted"/>
<dbReference type="Proteomes" id="UP001152531">
    <property type="component" value="Unassembled WGS sequence"/>
</dbReference>
<keyword evidence="2" id="KW-1185">Reference proteome</keyword>
<name>A0ACA9YBA3_9ASCO</name>
<comment type="caution">
    <text evidence="1">The sequence shown here is derived from an EMBL/GenBank/DDBJ whole genome shotgun (WGS) entry which is preliminary data.</text>
</comment>
<organism evidence="1 2">
    <name type="scientific">[Candida] jaroonii</name>
    <dbReference type="NCBI Taxonomy" id="467808"/>
    <lineage>
        <taxon>Eukaryota</taxon>
        <taxon>Fungi</taxon>
        <taxon>Dikarya</taxon>
        <taxon>Ascomycota</taxon>
        <taxon>Saccharomycotina</taxon>
        <taxon>Pichiomycetes</taxon>
        <taxon>Debaryomycetaceae</taxon>
        <taxon>Yamadazyma</taxon>
    </lineage>
</organism>